<dbReference type="InterPro" id="IPR036937">
    <property type="entry name" value="Adhesion_dom_fimbrial_sf"/>
</dbReference>
<protein>
    <recommendedName>
        <fullName evidence="3">Fimbrial protein</fullName>
    </recommendedName>
</protein>
<evidence type="ECO:0008006" key="3">
    <source>
        <dbReference type="Google" id="ProtNLM"/>
    </source>
</evidence>
<dbReference type="GO" id="GO:0009289">
    <property type="term" value="C:pilus"/>
    <property type="evidence" value="ECO:0007669"/>
    <property type="project" value="InterPro"/>
</dbReference>
<sequence length="62" mass="6821">MTDSNGTDLPFAKERALPTTWTSSGTNTELYRFRGKARYVASGGEVKAGRADATLTYILQYN</sequence>
<name>A0A1B4Q418_BURCE</name>
<dbReference type="InterPro" id="IPR008966">
    <property type="entry name" value="Adhesion_dom_sf"/>
</dbReference>
<dbReference type="Proteomes" id="UP000094776">
    <property type="component" value="Chromosome 2"/>
</dbReference>
<gene>
    <name evidence="1" type="ORF">WT26_21625</name>
</gene>
<dbReference type="Gene3D" id="2.60.40.1090">
    <property type="entry name" value="Fimbrial-type adhesion domain"/>
    <property type="match status" value="1"/>
</dbReference>
<dbReference type="AlphaFoldDB" id="A0A1B4Q418"/>
<accession>A0A1B4Q418</accession>
<dbReference type="SUPFAM" id="SSF49401">
    <property type="entry name" value="Bacterial adhesins"/>
    <property type="match status" value="1"/>
</dbReference>
<dbReference type="EMBL" id="CP013444">
    <property type="protein sequence ID" value="AOK20926.1"/>
    <property type="molecule type" value="Genomic_DNA"/>
</dbReference>
<evidence type="ECO:0000313" key="2">
    <source>
        <dbReference type="Proteomes" id="UP000094776"/>
    </source>
</evidence>
<dbReference type="GO" id="GO:0007155">
    <property type="term" value="P:cell adhesion"/>
    <property type="evidence" value="ECO:0007669"/>
    <property type="project" value="InterPro"/>
</dbReference>
<organism evidence="1 2">
    <name type="scientific">Burkholderia cepacia</name>
    <name type="common">Pseudomonas cepacia</name>
    <dbReference type="NCBI Taxonomy" id="292"/>
    <lineage>
        <taxon>Bacteria</taxon>
        <taxon>Pseudomonadati</taxon>
        <taxon>Pseudomonadota</taxon>
        <taxon>Betaproteobacteria</taxon>
        <taxon>Burkholderiales</taxon>
        <taxon>Burkholderiaceae</taxon>
        <taxon>Burkholderia</taxon>
        <taxon>Burkholderia cepacia complex</taxon>
    </lineage>
</organism>
<reference evidence="1 2" key="1">
    <citation type="submission" date="2015-12" db="EMBL/GenBank/DDBJ databases">
        <title>Diversity of Burkholderia near neighbor genomes.</title>
        <authorList>
            <person name="Sahl J."/>
            <person name="Wagner D."/>
            <person name="Keim P."/>
        </authorList>
    </citation>
    <scope>NUCLEOTIDE SEQUENCE [LARGE SCALE GENOMIC DNA]</scope>
    <source>
        <strain evidence="1 2">MSMB1184WGS</strain>
    </source>
</reference>
<evidence type="ECO:0000313" key="1">
    <source>
        <dbReference type="EMBL" id="AOK20926.1"/>
    </source>
</evidence>
<proteinExistence type="predicted"/>